<evidence type="ECO:0000313" key="1">
    <source>
        <dbReference type="EMBL" id="UQC91033.1"/>
    </source>
</evidence>
<dbReference type="EMBL" id="CP019481">
    <property type="protein sequence ID" value="UQC91033.1"/>
    <property type="molecule type" value="Genomic_DNA"/>
</dbReference>
<reference evidence="1" key="1">
    <citation type="journal article" date="2021" name="Mol. Plant Microbe Interact.">
        <title>Complete Genome Sequence of the Plant-Pathogenic Fungus Colletotrichum lupini.</title>
        <authorList>
            <person name="Baroncelli R."/>
            <person name="Pensec F."/>
            <person name="Da Lio D."/>
            <person name="Boufleur T."/>
            <person name="Vicente I."/>
            <person name="Sarrocco S."/>
            <person name="Picot A."/>
            <person name="Baraldi E."/>
            <person name="Sukno S."/>
            <person name="Thon M."/>
            <person name="Le Floch G."/>
        </authorList>
    </citation>
    <scope>NUCLEOTIDE SEQUENCE</scope>
    <source>
        <strain evidence="1">IMI 504893</strain>
    </source>
</reference>
<name>A0A9Q8T865_9PEZI</name>
<dbReference type="AlphaFoldDB" id="A0A9Q8T865"/>
<keyword evidence="2" id="KW-1185">Reference proteome</keyword>
<protein>
    <submittedName>
        <fullName evidence="1">Uncharacterized protein</fullName>
    </submittedName>
</protein>
<dbReference type="GeneID" id="73350495"/>
<dbReference type="Proteomes" id="UP000830671">
    <property type="component" value="Chromosome 9"/>
</dbReference>
<dbReference type="RefSeq" id="XP_049152632.1">
    <property type="nucleotide sequence ID" value="XM_049295485.1"/>
</dbReference>
<organism evidence="1 2">
    <name type="scientific">Colletotrichum lupini</name>
    <dbReference type="NCBI Taxonomy" id="145971"/>
    <lineage>
        <taxon>Eukaryota</taxon>
        <taxon>Fungi</taxon>
        <taxon>Dikarya</taxon>
        <taxon>Ascomycota</taxon>
        <taxon>Pezizomycotina</taxon>
        <taxon>Sordariomycetes</taxon>
        <taxon>Hypocreomycetidae</taxon>
        <taxon>Glomerellales</taxon>
        <taxon>Glomerellaceae</taxon>
        <taxon>Colletotrichum</taxon>
        <taxon>Colletotrichum acutatum species complex</taxon>
    </lineage>
</organism>
<proteinExistence type="predicted"/>
<accession>A0A9Q8T865</accession>
<sequence length="158" mass="17764">MIGALSWDQRDYVLASRFGSMAALRQRGQVAFWDVPGTWGGIFLYPRARATSSFLCNPCRDASATATATFFPYIDFNALLFSTRRARYRDFKAGKMAFGNMQACRMEAHRVPPECDPGVSRAKRPLAGRELQFLHCFVSTTAASWGKYPRICFNALVE</sequence>
<gene>
    <name evidence="1" type="ORF">CLUP02_16567</name>
</gene>
<evidence type="ECO:0000313" key="2">
    <source>
        <dbReference type="Proteomes" id="UP000830671"/>
    </source>
</evidence>
<dbReference type="KEGG" id="clup:CLUP02_16567"/>